<accession>A0A7J6JG81</accession>
<evidence type="ECO:0000313" key="3">
    <source>
        <dbReference type="Proteomes" id="UP000011096"/>
    </source>
</evidence>
<gene>
    <name evidence="2" type="ORF">CGGC5_v004324</name>
</gene>
<evidence type="ECO:0008006" key="4">
    <source>
        <dbReference type="Google" id="ProtNLM"/>
    </source>
</evidence>
<dbReference type="PANTHER" id="PTHR40619:SF3">
    <property type="entry name" value="FUNGAL STAND N-TERMINAL GOODBYE DOMAIN-CONTAINING PROTEIN"/>
    <property type="match status" value="1"/>
</dbReference>
<evidence type="ECO:0000313" key="2">
    <source>
        <dbReference type="EMBL" id="KAF4488649.1"/>
    </source>
</evidence>
<reference evidence="2 3" key="1">
    <citation type="submission" date="2012-08" db="EMBL/GenBank/DDBJ databases">
        <authorList>
            <person name="Gan P.H.P."/>
            <person name="Ikeda K."/>
            <person name="Irieda H."/>
            <person name="Narusaka M."/>
            <person name="O'Connell R.J."/>
            <person name="Narusaka Y."/>
            <person name="Takano Y."/>
            <person name="Kubo Y."/>
            <person name="Shirasu K."/>
        </authorList>
    </citation>
    <scope>NUCLEOTIDE SEQUENCE [LARGE SCALE GENOMIC DNA]</scope>
    <source>
        <strain evidence="2 3">Nara gc5</strain>
    </source>
</reference>
<dbReference type="EMBL" id="ANPB02000002">
    <property type="protein sequence ID" value="KAF4488649.1"/>
    <property type="molecule type" value="Genomic_DNA"/>
</dbReference>
<dbReference type="AlphaFoldDB" id="A0A7J6JG81"/>
<dbReference type="Proteomes" id="UP000011096">
    <property type="component" value="Unassembled WGS sequence"/>
</dbReference>
<organism evidence="2 3">
    <name type="scientific">Colletotrichum fructicola (strain Nara gc5)</name>
    <name type="common">Anthracnose fungus</name>
    <name type="synonym">Colletotrichum gloeosporioides (strain Nara gc5)</name>
    <dbReference type="NCBI Taxonomy" id="1213859"/>
    <lineage>
        <taxon>Eukaryota</taxon>
        <taxon>Fungi</taxon>
        <taxon>Dikarya</taxon>
        <taxon>Ascomycota</taxon>
        <taxon>Pezizomycotina</taxon>
        <taxon>Sordariomycetes</taxon>
        <taxon>Hypocreomycetidae</taxon>
        <taxon>Glomerellales</taxon>
        <taxon>Glomerellaceae</taxon>
        <taxon>Colletotrichum</taxon>
        <taxon>Colletotrichum gloeosporioides species complex</taxon>
    </lineage>
</organism>
<dbReference type="OrthoDB" id="5419927at2759"/>
<proteinExistence type="predicted"/>
<dbReference type="InParanoid" id="A0A7J6JG81"/>
<feature type="region of interest" description="Disordered" evidence="1">
    <location>
        <begin position="633"/>
        <end position="653"/>
    </location>
</feature>
<name>A0A7J6JG81_COLFN</name>
<dbReference type="GeneID" id="43610175"/>
<reference evidence="2 3" key="2">
    <citation type="submission" date="2020-04" db="EMBL/GenBank/DDBJ databases">
        <title>Genome sequencing and assembly of multiple isolates from the Colletotrichum gloeosporioides species complex.</title>
        <authorList>
            <person name="Gan P."/>
            <person name="Shirasu K."/>
        </authorList>
    </citation>
    <scope>NUCLEOTIDE SEQUENCE [LARGE SCALE GENOMIC DNA]</scope>
    <source>
        <strain evidence="2 3">Nara gc5</strain>
    </source>
</reference>
<dbReference type="PANTHER" id="PTHR40619">
    <property type="entry name" value="FUNGAL STAND N-TERMINAL GOODBYE DOMAIN-CONTAINING PROTEIN"/>
    <property type="match status" value="1"/>
</dbReference>
<evidence type="ECO:0000256" key="1">
    <source>
        <dbReference type="SAM" id="MobiDB-lite"/>
    </source>
</evidence>
<protein>
    <recommendedName>
        <fullName evidence="4">Fungal STAND N-terminal Goodbye domain-containing protein</fullName>
    </recommendedName>
</protein>
<dbReference type="RefSeq" id="XP_066009405.1">
    <property type="nucleotide sequence ID" value="XM_066151268.1"/>
</dbReference>
<sequence length="653" mass="73535">MSEEYPSLGGSAAETSSNWLTTKNSAARFAYRAFDGDSTSKTTDELIFVDELDAFVPRNKAPDLESCFASSRKEKETFEMMLKDFAQSIESRKAFKKLGVEKAATHDLDYIFSLASAAIEQRDGTGNWKACKDFARKCLKSASKRDTALGAIMSIIPSDVYGSLISGGVMTILAIANEHEKRREAVESAMADIPKKLDRVQRLSDVHVWSKRLHKKADGVLAAIFGVLQRIIDDMTMDRAAKFKSKVKFGSEDQVTGALTSLDDSISDFQMELDICAQFRMGRMHETINSNGAKLSIIEKVVKGLSQDLNEGNVKAVTKETIEEHVCNALHRFYASNPHFNPVNGGLKEPLPKRQQGDLEVRIPEQNNKIVEEWYESLQDFDPSPEKHVIECMRAGLGRLTLEDREKSQWIMSTPEVSNWLRLDESNILGVRAENAPDGLYHPLSFTAALLTETLQRSTEFPVLSFFCGIRTNEKFDRVLCGPLAVLNSLNGQLLKYFSQKRPGVDLSLLQQENKRLMKKSTQKPKYAVKLFRGLLELLEDDDVVFIILDSWSRLLGDRIEADKVIEKLSQTTKDFPHLAIKILVLDPLPSDSIHEPAHSVLYVAEEIDGWKNDVSLSLLKASNERMVEDLKDVRNRKREVDESESETSDQDW</sequence>
<feature type="compositionally biased region" description="Acidic residues" evidence="1">
    <location>
        <begin position="642"/>
        <end position="653"/>
    </location>
</feature>
<keyword evidence="3" id="KW-1185">Reference proteome</keyword>
<comment type="caution">
    <text evidence="2">The sequence shown here is derived from an EMBL/GenBank/DDBJ whole genome shotgun (WGS) entry which is preliminary data.</text>
</comment>